<feature type="compositionally biased region" description="Basic and acidic residues" evidence="7">
    <location>
        <begin position="171"/>
        <end position="180"/>
    </location>
</feature>
<dbReference type="Pfam" id="PF01899">
    <property type="entry name" value="MNHE"/>
    <property type="match status" value="1"/>
</dbReference>
<dbReference type="PANTHER" id="PTHR34584:SF1">
    <property type="entry name" value="NA(+)_H(+) ANTIPORTER SUBUNIT E1"/>
    <property type="match status" value="1"/>
</dbReference>
<feature type="transmembrane region" description="Helical" evidence="8">
    <location>
        <begin position="12"/>
        <end position="45"/>
    </location>
</feature>
<keyword evidence="4 8" id="KW-0812">Transmembrane</keyword>
<sequence length="180" mass="19563">MSSRVRLTPTLGLALVWVLLWGNVSWGNVLAGLLVALVVQVLFPLPHVMSGFRVHPWGLLVLVGTFLKDLVTASLAVAWLAVRPRPIGTGAVIEVQLTVHDDLLRTVVAELTSLVPGTVVVDLDPSSGVLTMHVLDRTDPADLQAERERVAALERRVHRALGKDPAQPGRHTREHEEAGR</sequence>
<organism evidence="9 10">
    <name type="scientific">Arsenicicoccus cauae</name>
    <dbReference type="NCBI Taxonomy" id="2663847"/>
    <lineage>
        <taxon>Bacteria</taxon>
        <taxon>Bacillati</taxon>
        <taxon>Actinomycetota</taxon>
        <taxon>Actinomycetes</taxon>
        <taxon>Micrococcales</taxon>
        <taxon>Intrasporangiaceae</taxon>
        <taxon>Arsenicicoccus</taxon>
    </lineage>
</organism>
<keyword evidence="6 8" id="KW-0472">Membrane</keyword>
<dbReference type="EMBL" id="WLVL01000003">
    <property type="protein sequence ID" value="MTB70561.1"/>
    <property type="molecule type" value="Genomic_DNA"/>
</dbReference>
<comment type="subcellular location">
    <subcellularLocation>
        <location evidence="1">Cell membrane</location>
        <topology evidence="1">Multi-pass membrane protein</topology>
    </subcellularLocation>
</comment>
<evidence type="ECO:0000256" key="3">
    <source>
        <dbReference type="ARBA" id="ARBA00022475"/>
    </source>
</evidence>
<dbReference type="GO" id="GO:0008324">
    <property type="term" value="F:monoatomic cation transmembrane transporter activity"/>
    <property type="evidence" value="ECO:0007669"/>
    <property type="project" value="InterPro"/>
</dbReference>
<dbReference type="InterPro" id="IPR002758">
    <property type="entry name" value="Cation_antiport_E"/>
</dbReference>
<keyword evidence="3" id="KW-1003">Cell membrane</keyword>
<comment type="caution">
    <text evidence="9">The sequence shown here is derived from an EMBL/GenBank/DDBJ whole genome shotgun (WGS) entry which is preliminary data.</text>
</comment>
<evidence type="ECO:0000313" key="10">
    <source>
        <dbReference type="Proteomes" id="UP000431092"/>
    </source>
</evidence>
<dbReference type="Proteomes" id="UP000431092">
    <property type="component" value="Unassembled WGS sequence"/>
</dbReference>
<dbReference type="AlphaFoldDB" id="A0A6I3IQA5"/>
<evidence type="ECO:0000256" key="1">
    <source>
        <dbReference type="ARBA" id="ARBA00004651"/>
    </source>
</evidence>
<feature type="transmembrane region" description="Helical" evidence="8">
    <location>
        <begin position="57"/>
        <end position="82"/>
    </location>
</feature>
<evidence type="ECO:0000256" key="4">
    <source>
        <dbReference type="ARBA" id="ARBA00022692"/>
    </source>
</evidence>
<accession>A0A6I3IQA5</accession>
<keyword evidence="10" id="KW-1185">Reference proteome</keyword>
<dbReference type="NCBIfam" id="NF006521">
    <property type="entry name" value="PRK08965.1-5"/>
    <property type="match status" value="1"/>
</dbReference>
<protein>
    <submittedName>
        <fullName evidence="9">Na+/H+ antiporter subunit E</fullName>
    </submittedName>
</protein>
<evidence type="ECO:0000256" key="5">
    <source>
        <dbReference type="ARBA" id="ARBA00022989"/>
    </source>
</evidence>
<dbReference type="GO" id="GO:0005886">
    <property type="term" value="C:plasma membrane"/>
    <property type="evidence" value="ECO:0007669"/>
    <property type="project" value="UniProtKB-SubCell"/>
</dbReference>
<evidence type="ECO:0000313" key="9">
    <source>
        <dbReference type="EMBL" id="MTB70561.1"/>
    </source>
</evidence>
<evidence type="ECO:0000256" key="2">
    <source>
        <dbReference type="ARBA" id="ARBA00006228"/>
    </source>
</evidence>
<evidence type="ECO:0000256" key="8">
    <source>
        <dbReference type="SAM" id="Phobius"/>
    </source>
</evidence>
<reference evidence="9 10" key="1">
    <citation type="submission" date="2019-11" db="EMBL/GenBank/DDBJ databases">
        <title>Whole genome sequencing identifies a novel species of the genus Arsenicicoccus isolated from human blood.</title>
        <authorList>
            <person name="Jeong J.H."/>
            <person name="Kweon O.J."/>
            <person name="Kim H.R."/>
            <person name="Kim T.-H."/>
            <person name="Ha S.-M."/>
            <person name="Lee M.-K."/>
        </authorList>
    </citation>
    <scope>NUCLEOTIDE SEQUENCE [LARGE SCALE GENOMIC DNA]</scope>
    <source>
        <strain evidence="9 10">MKL-02</strain>
    </source>
</reference>
<evidence type="ECO:0000256" key="7">
    <source>
        <dbReference type="SAM" id="MobiDB-lite"/>
    </source>
</evidence>
<name>A0A6I3IQA5_9MICO</name>
<keyword evidence="5 8" id="KW-1133">Transmembrane helix</keyword>
<evidence type="ECO:0000256" key="6">
    <source>
        <dbReference type="ARBA" id="ARBA00023136"/>
    </source>
</evidence>
<proteinExistence type="inferred from homology"/>
<feature type="region of interest" description="Disordered" evidence="7">
    <location>
        <begin position="158"/>
        <end position="180"/>
    </location>
</feature>
<dbReference type="PANTHER" id="PTHR34584">
    <property type="entry name" value="NA(+)/H(+) ANTIPORTER SUBUNIT E1"/>
    <property type="match status" value="1"/>
</dbReference>
<comment type="similarity">
    <text evidence="2">Belongs to the CPA3 antiporters (TC 2.A.63) subunit E family.</text>
</comment>
<gene>
    <name evidence="9" type="ORF">GGG17_00925</name>
</gene>